<protein>
    <submittedName>
        <fullName evidence="2">C-type lectin-like protein</fullName>
    </submittedName>
</protein>
<dbReference type="SUPFAM" id="SSF56436">
    <property type="entry name" value="C-type lectin-like"/>
    <property type="match status" value="1"/>
</dbReference>
<dbReference type="Gene3D" id="3.10.100.10">
    <property type="entry name" value="Mannose-Binding Protein A, subunit A"/>
    <property type="match status" value="1"/>
</dbReference>
<dbReference type="AlphaFoldDB" id="A0A1W6I197"/>
<evidence type="ECO:0000259" key="1">
    <source>
        <dbReference type="PROSITE" id="PS50041"/>
    </source>
</evidence>
<name>A0A1W6I197_SCHMD</name>
<organism evidence="2">
    <name type="scientific">Schmidtea mediterranea</name>
    <name type="common">Freshwater planarian flatworm</name>
    <dbReference type="NCBI Taxonomy" id="79327"/>
    <lineage>
        <taxon>Eukaryota</taxon>
        <taxon>Metazoa</taxon>
        <taxon>Spiralia</taxon>
        <taxon>Lophotrochozoa</taxon>
        <taxon>Platyhelminthes</taxon>
        <taxon>Rhabditophora</taxon>
        <taxon>Seriata</taxon>
        <taxon>Tricladida</taxon>
        <taxon>Continenticola</taxon>
        <taxon>Geoplanoidea</taxon>
        <taxon>Dugesiidae</taxon>
        <taxon>Schmidtea</taxon>
    </lineage>
</organism>
<dbReference type="GO" id="GO:0030246">
    <property type="term" value="F:carbohydrate binding"/>
    <property type="evidence" value="ECO:0007669"/>
    <property type="project" value="UniProtKB-KW"/>
</dbReference>
<accession>A0A1W6I197</accession>
<dbReference type="PROSITE" id="PS50041">
    <property type="entry name" value="C_TYPE_LECTIN_2"/>
    <property type="match status" value="1"/>
</dbReference>
<evidence type="ECO:0000313" key="2">
    <source>
        <dbReference type="EMBL" id="ARM37839.1"/>
    </source>
</evidence>
<keyword evidence="2" id="KW-0430">Lectin</keyword>
<dbReference type="InterPro" id="IPR001304">
    <property type="entry name" value="C-type_lectin-like"/>
</dbReference>
<sequence length="155" mass="18401">MDHVHAYQFCKNLTNYLNITSTKVDPYLSDMLSVHDHLLMHEVIMPGILKVIDEIFWIGGMYKVVEGHHHRQFSVSKWTDRSPFTLKYFHQGHFNRHHHIRLGDRFCIIIAFNSGRWDLRPCNEKLFFACQIIKSNMPIDAPRHEKPLKSPYDKD</sequence>
<dbReference type="InterPro" id="IPR016187">
    <property type="entry name" value="CTDL_fold"/>
</dbReference>
<dbReference type="CDD" id="cd00037">
    <property type="entry name" value="CLECT"/>
    <property type="match status" value="1"/>
</dbReference>
<reference evidence="2" key="1">
    <citation type="journal article" date="2017" name="Dev. Biol.">
        <title>Genetic dissection of the planarian reproductive system through characterization of Schmidtea mediterranea CPEB homologs.</title>
        <authorList>
            <person name="Rouhana L."/>
            <person name="Tasaki J."/>
            <person name="Saberi A."/>
            <person name="Newmark P.A."/>
        </authorList>
    </citation>
    <scope>NUCLEOTIDE SEQUENCE</scope>
</reference>
<dbReference type="InterPro" id="IPR016186">
    <property type="entry name" value="C-type_lectin-like/link_sf"/>
</dbReference>
<dbReference type="EMBL" id="KY847537">
    <property type="protein sequence ID" value="ARM37839.1"/>
    <property type="molecule type" value="mRNA"/>
</dbReference>
<feature type="domain" description="C-type lectin" evidence="1">
    <location>
        <begin position="5"/>
        <end position="131"/>
    </location>
</feature>
<proteinExistence type="evidence at transcript level"/>